<feature type="compositionally biased region" description="Low complexity" evidence="2">
    <location>
        <begin position="128"/>
        <end position="147"/>
    </location>
</feature>
<dbReference type="Proteomes" id="UP000324222">
    <property type="component" value="Unassembled WGS sequence"/>
</dbReference>
<dbReference type="GO" id="GO:0004620">
    <property type="term" value="F:phospholipase activity"/>
    <property type="evidence" value="ECO:0007669"/>
    <property type="project" value="TreeGrafter"/>
</dbReference>
<dbReference type="PANTHER" id="PTHR23509">
    <property type="entry name" value="PA-PL1 PHOSPHOLIPASE FAMILY"/>
    <property type="match status" value="1"/>
</dbReference>
<evidence type="ECO:0000256" key="2">
    <source>
        <dbReference type="SAM" id="MobiDB-lite"/>
    </source>
</evidence>
<dbReference type="PANTHER" id="PTHR23509:SF48">
    <property type="entry name" value="INTRACELLULAR PHOSPHOLIPASE A1"/>
    <property type="match status" value="1"/>
</dbReference>
<feature type="region of interest" description="Disordered" evidence="2">
    <location>
        <begin position="198"/>
        <end position="265"/>
    </location>
</feature>
<protein>
    <submittedName>
        <fullName evidence="4">Phospholipase DDHD1</fullName>
    </submittedName>
</protein>
<dbReference type="Pfam" id="PF02862">
    <property type="entry name" value="DDHD"/>
    <property type="match status" value="1"/>
</dbReference>
<feature type="region of interest" description="Disordered" evidence="2">
    <location>
        <begin position="96"/>
        <end position="159"/>
    </location>
</feature>
<feature type="region of interest" description="Disordered" evidence="2">
    <location>
        <begin position="840"/>
        <end position="869"/>
    </location>
</feature>
<dbReference type="SMART" id="SM01127">
    <property type="entry name" value="DDHD"/>
    <property type="match status" value="1"/>
</dbReference>
<dbReference type="PROSITE" id="PS51043">
    <property type="entry name" value="DDHD"/>
    <property type="match status" value="1"/>
</dbReference>
<dbReference type="EMBL" id="VSRR010000748">
    <property type="protein sequence ID" value="MPC19192.1"/>
    <property type="molecule type" value="Genomic_DNA"/>
</dbReference>
<evidence type="ECO:0000256" key="1">
    <source>
        <dbReference type="ARBA" id="ARBA00038464"/>
    </source>
</evidence>
<accession>A0A5B7DCL2</accession>
<feature type="compositionally biased region" description="Polar residues" evidence="2">
    <location>
        <begin position="859"/>
        <end position="869"/>
    </location>
</feature>
<evidence type="ECO:0000259" key="3">
    <source>
        <dbReference type="PROSITE" id="PS51043"/>
    </source>
</evidence>
<dbReference type="AlphaFoldDB" id="A0A5B7DCL2"/>
<dbReference type="InterPro" id="IPR058055">
    <property type="entry name" value="PA-PLA1"/>
</dbReference>
<sequence length="930" mass="103378">MDYNSRGDQHLTYAHTTLSSQLGQLSLSRAEQQMGPREAASHEGSRTGGVYEGSHPYTGYLPPTHQQDSARHARQQRMFHQHSQDLLTTSSLTLDTHALSTSPSPRQLPSPIPQEFTPKSFSSLGAPSARSTSHALSLSSSPMRSSLGTTHPASLSPRPDLGINCVGVSNQSLRQARLDSVQLASSLPTQLTSTLSSQLTSSIPSPLPSSLPPQQLASTLPSQLTPPMSSQLSSSLSPQQLGPSQPPQQQALAGPYTTQMPQQSGGLVDPGVGLSWHPAATGSPMQGYSQLHAGSTQHPPNNLTMLGVNQYSNHLGEGFLDPNQLNSMAMRSTTPYGDETVEDLGPEEVRWFYKVEADKKWTPFIGYDSLRIEWKYRDLLQDVRSEEGGSPVGKPKWSGNLSPKDKQDGAQQDVDRIVVRGGLYEVDVKQRKCESIYWQGEVYIITRGTWFYDTWGPVEDNVADRIELEHLTHFRGHLLSSQRLDDTTKEAVHSLSLPEGDVEWFSASEVYLTSDATPSRLMRSVGKKLGFQRTGYKLHRGYSIDATSSDKPPDINHIVFVIHGIGQKMERGRIIKNCTGLRESVNYLKQKYFPGMSKSSSTVEFFPVEWRSSLVLDAGVIDSITPQKILNIRQMLNASFMDIMYYNSPLYRDEVPSILPLEFHIISGLTNEMNRLYTMFTQRNPYFEANRGKVSMVAHSLGCVITYDIVTGWNPANQFDQQLVQSLIKNLEEEKKYKRDYSTSLREELQIENFFCLGSPLAVFLGLRTKPSGETTDIIPQKLCKRLLNIFHPADPVAYRIEPLLCPEYSNISPVLIHSYNAAEKLPYSEMPLEPIGIAGRDKEKEGKEAGDKSRADSECNTPVSSVPSTPVKGPWVKLYRKAESVTHKMSQMGHMFLPMPLKILIPHSYACLISYTGPMADRGLSFKAL</sequence>
<evidence type="ECO:0000313" key="5">
    <source>
        <dbReference type="Proteomes" id="UP000324222"/>
    </source>
</evidence>
<feature type="compositionally biased region" description="Low complexity" evidence="2">
    <location>
        <begin position="212"/>
        <end position="255"/>
    </location>
</feature>
<feature type="compositionally biased region" description="Polar residues" evidence="2">
    <location>
        <begin position="256"/>
        <end position="265"/>
    </location>
</feature>
<dbReference type="GO" id="GO:0005737">
    <property type="term" value="C:cytoplasm"/>
    <property type="evidence" value="ECO:0007669"/>
    <property type="project" value="TreeGrafter"/>
</dbReference>
<feature type="compositionally biased region" description="Basic and acidic residues" evidence="2">
    <location>
        <begin position="403"/>
        <end position="412"/>
    </location>
</feature>
<dbReference type="OrthoDB" id="69269at2759"/>
<evidence type="ECO:0000313" key="4">
    <source>
        <dbReference type="EMBL" id="MPC19192.1"/>
    </source>
</evidence>
<proteinExistence type="inferred from homology"/>
<comment type="caution">
    <text evidence="4">The sequence shown here is derived from an EMBL/GenBank/DDBJ whole genome shotgun (WGS) entry which is preliminary data.</text>
</comment>
<reference evidence="4 5" key="1">
    <citation type="submission" date="2019-05" db="EMBL/GenBank/DDBJ databases">
        <title>Another draft genome of Portunus trituberculatus and its Hox gene families provides insights of decapod evolution.</title>
        <authorList>
            <person name="Jeong J.-H."/>
            <person name="Song I."/>
            <person name="Kim S."/>
            <person name="Choi T."/>
            <person name="Kim D."/>
            <person name="Ryu S."/>
            <person name="Kim W."/>
        </authorList>
    </citation>
    <scope>NUCLEOTIDE SEQUENCE [LARGE SCALE GENOMIC DNA]</scope>
    <source>
        <tissue evidence="4">Muscle</tissue>
    </source>
</reference>
<feature type="region of interest" description="Disordered" evidence="2">
    <location>
        <begin position="28"/>
        <end position="81"/>
    </location>
</feature>
<feature type="region of interest" description="Disordered" evidence="2">
    <location>
        <begin position="385"/>
        <end position="412"/>
    </location>
</feature>
<name>A0A5B7DCL2_PORTR</name>
<dbReference type="GO" id="GO:0046872">
    <property type="term" value="F:metal ion binding"/>
    <property type="evidence" value="ECO:0007669"/>
    <property type="project" value="InterPro"/>
</dbReference>
<dbReference type="InterPro" id="IPR004177">
    <property type="entry name" value="DDHD_dom"/>
</dbReference>
<dbReference type="Pfam" id="PF23463">
    <property type="entry name" value="WWE_2"/>
    <property type="match status" value="1"/>
</dbReference>
<dbReference type="InterPro" id="IPR057826">
    <property type="entry name" value="WWE_C20G8.02"/>
</dbReference>
<comment type="similarity">
    <text evidence="1">Belongs to the PA-PLA1 family.</text>
</comment>
<feature type="domain" description="DDHD" evidence="3">
    <location>
        <begin position="747"/>
        <end position="930"/>
    </location>
</feature>
<gene>
    <name evidence="4" type="primary">DDHD1_0</name>
    <name evidence="4" type="ORF">E2C01_012104</name>
</gene>
<feature type="compositionally biased region" description="Basic and acidic residues" evidence="2">
    <location>
        <begin position="840"/>
        <end position="858"/>
    </location>
</feature>
<organism evidence="4 5">
    <name type="scientific">Portunus trituberculatus</name>
    <name type="common">Swimming crab</name>
    <name type="synonym">Neptunus trituberculatus</name>
    <dbReference type="NCBI Taxonomy" id="210409"/>
    <lineage>
        <taxon>Eukaryota</taxon>
        <taxon>Metazoa</taxon>
        <taxon>Ecdysozoa</taxon>
        <taxon>Arthropoda</taxon>
        <taxon>Crustacea</taxon>
        <taxon>Multicrustacea</taxon>
        <taxon>Malacostraca</taxon>
        <taxon>Eumalacostraca</taxon>
        <taxon>Eucarida</taxon>
        <taxon>Decapoda</taxon>
        <taxon>Pleocyemata</taxon>
        <taxon>Brachyura</taxon>
        <taxon>Eubrachyura</taxon>
        <taxon>Portunoidea</taxon>
        <taxon>Portunidae</taxon>
        <taxon>Portuninae</taxon>
        <taxon>Portunus</taxon>
    </lineage>
</organism>
<keyword evidence="5" id="KW-1185">Reference proteome</keyword>